<evidence type="ECO:0000313" key="2">
    <source>
        <dbReference type="EMBL" id="VBA40233.1"/>
    </source>
</evidence>
<dbReference type="InterPro" id="IPR001054">
    <property type="entry name" value="A/G_cyclase"/>
</dbReference>
<dbReference type="CDD" id="cd07302">
    <property type="entry name" value="CHD"/>
    <property type="match status" value="1"/>
</dbReference>
<dbReference type="GO" id="GO:0035556">
    <property type="term" value="P:intracellular signal transduction"/>
    <property type="evidence" value="ECO:0007669"/>
    <property type="project" value="InterPro"/>
</dbReference>
<dbReference type="InterPro" id="IPR058852">
    <property type="entry name" value="HTH_77"/>
</dbReference>
<dbReference type="EMBL" id="UPHP01000086">
    <property type="protein sequence ID" value="VBA40233.1"/>
    <property type="molecule type" value="Genomic_DNA"/>
</dbReference>
<evidence type="ECO:0000259" key="1">
    <source>
        <dbReference type="PROSITE" id="PS50125"/>
    </source>
</evidence>
<dbReference type="PRINTS" id="PR00364">
    <property type="entry name" value="DISEASERSIST"/>
</dbReference>
<dbReference type="SMART" id="SM00044">
    <property type="entry name" value="CYCc"/>
    <property type="match status" value="1"/>
</dbReference>
<dbReference type="Gene3D" id="1.25.40.10">
    <property type="entry name" value="Tetratricopeptide repeat domain"/>
    <property type="match status" value="1"/>
</dbReference>
<evidence type="ECO:0000313" key="3">
    <source>
        <dbReference type="Proteomes" id="UP000273307"/>
    </source>
</evidence>
<organism evidence="2 3">
    <name type="scientific">Mycobacterium attenuatum</name>
    <dbReference type="NCBI Taxonomy" id="2341086"/>
    <lineage>
        <taxon>Bacteria</taxon>
        <taxon>Bacillati</taxon>
        <taxon>Actinomycetota</taxon>
        <taxon>Actinomycetes</taxon>
        <taxon>Mycobacteriales</taxon>
        <taxon>Mycobacteriaceae</taxon>
        <taxon>Mycobacterium</taxon>
    </lineage>
</organism>
<dbReference type="GO" id="GO:0004016">
    <property type="term" value="F:adenylate cyclase activity"/>
    <property type="evidence" value="ECO:0007669"/>
    <property type="project" value="UniProtKB-ARBA"/>
</dbReference>
<protein>
    <submittedName>
        <fullName evidence="2">HTH-type transcriptional regulator</fullName>
    </submittedName>
</protein>
<dbReference type="AlphaFoldDB" id="A0A498Q6B3"/>
<dbReference type="GO" id="GO:0043531">
    <property type="term" value="F:ADP binding"/>
    <property type="evidence" value="ECO:0007669"/>
    <property type="project" value="InterPro"/>
</dbReference>
<keyword evidence="3" id="KW-1185">Reference proteome</keyword>
<dbReference type="FunFam" id="3.40.50.300:FF:001702">
    <property type="entry name" value="Transcriptional regulator, LuxR family"/>
    <property type="match status" value="1"/>
</dbReference>
<dbReference type="PANTHER" id="PTHR47691">
    <property type="entry name" value="REGULATOR-RELATED"/>
    <property type="match status" value="1"/>
</dbReference>
<dbReference type="InterPro" id="IPR011990">
    <property type="entry name" value="TPR-like_helical_dom_sf"/>
</dbReference>
<dbReference type="InterPro" id="IPR027417">
    <property type="entry name" value="P-loop_NTPase"/>
</dbReference>
<dbReference type="Gene3D" id="3.30.70.1230">
    <property type="entry name" value="Nucleotide cyclase"/>
    <property type="match status" value="2"/>
</dbReference>
<accession>A0A498Q6B3</accession>
<dbReference type="SUPFAM" id="SSF55073">
    <property type="entry name" value="Nucleotide cyclase"/>
    <property type="match status" value="1"/>
</dbReference>
<dbReference type="PANTHER" id="PTHR47691:SF3">
    <property type="entry name" value="HTH-TYPE TRANSCRIPTIONAL REGULATOR RV0890C-RELATED"/>
    <property type="match status" value="1"/>
</dbReference>
<dbReference type="InterPro" id="IPR029787">
    <property type="entry name" value="Nucleotide_cyclase"/>
</dbReference>
<sequence length="1113" mass="120809">MAAASVAPTGAAATMSGAWACEFESRSGNIFPSWHLARHIARHRLGNWLGIPGYRQVRPPHCRRSHTRPARSLLRELFAFGPRALDTMSRRAEIPLLTWDELGVSELLPTGTVTLLLADVEGSTRLWETQPENMTAALARLNTTVNRAVAAHHGVRPLEQGEGDSFVAAFTRASDALACALELQRAPLAPIRLRVGIHTGEVQLRDESNYAGPTINRTARLRDLAHGGQTVLSGATEPLVVDRLPARVWLADLGSHPLRDLPRPERVVQLCHPDLRNEFPPLRVRNIAASHNLPAQLTSFVGRQVEMAELRRLVAGERLVTLTGAGGAGKTRLAVQVANQLGTEFSEGLWYVDLAPITDPDVTPVTVARALGLPDQPGRSTTDLLVRFIGERKALLLLDNCEHLLDVCDSLVVTLLAACRRLTILATSREPLGVPGELSWRVPSLSVTDEAVELFTDRARHSRPEFGVDDENIALVEEICRRLDGMPLAIELAAARIRALSLQQIVDGLHDRFRLLTGGARTAVRRQQTLRASVDWSHALLTEPERVLFRRLAVFTGGFDLDAAQAVAAGNEVESYQLLDQLSLLVDKSLVVADDTGDGMRYRLLETVRQYALERLDESAETDEVRTHHRDYYTGMAAELEARGHWADERLLHWAQTEIDNLRAAFTWSRTAGAPDTALQLILSLRPLWLRGGRVKEALAGLSAIFADADRSAIAPAVWAGAVAQYSILASWVGIPAELGRAQEALAVARKLDDPGLIARALIACGMLALYDPRVSHPYLTEAIDLVRAIGDRRTLCQIFSYQATAAVMAGEPIPAITAAEQGRELADELGDRFFSRNCRAWLSTALMIRGDLAGAAGMARGVIEEVEATGDLTMAVFSYVSLSEVLSFHGQADAAQTAAQSALEAATMMGGYFADAVYSVFANAALARGDAVAARTAAETALRQTNPLREVFTRSVAPLPEALLACGELTAARRLADEMVAVVPGWYRMMALLARAFVALAQGEPEQAGRDAHDALTVAARTQGYLRVDDTLECLARLAVSDGDHPYAARLLGAAEAIRQRMGHPRFPMYQAGYDAAAACIREALGQRDFDACWAAGAHLSTAAAIGYAQRR</sequence>
<dbReference type="SUPFAM" id="SSF52540">
    <property type="entry name" value="P-loop containing nucleoside triphosphate hydrolases"/>
    <property type="match status" value="1"/>
</dbReference>
<proteinExistence type="predicted"/>
<dbReference type="Proteomes" id="UP000273307">
    <property type="component" value="Unassembled WGS sequence"/>
</dbReference>
<dbReference type="Gene3D" id="3.40.50.300">
    <property type="entry name" value="P-loop containing nucleotide triphosphate hydrolases"/>
    <property type="match status" value="1"/>
</dbReference>
<dbReference type="Pfam" id="PF25872">
    <property type="entry name" value="HTH_77"/>
    <property type="match status" value="1"/>
</dbReference>
<reference evidence="2 3" key="1">
    <citation type="submission" date="2018-09" db="EMBL/GenBank/DDBJ databases">
        <authorList>
            <person name="Tagini F."/>
        </authorList>
    </citation>
    <scope>NUCLEOTIDE SEQUENCE [LARGE SCALE GENOMIC DNA]</scope>
    <source>
        <strain evidence="2 3">MK136</strain>
    </source>
</reference>
<gene>
    <name evidence="2" type="ORF">LAUMK136_03407</name>
</gene>
<dbReference type="SUPFAM" id="SSF48452">
    <property type="entry name" value="TPR-like"/>
    <property type="match status" value="1"/>
</dbReference>
<dbReference type="PROSITE" id="PS50125">
    <property type="entry name" value="GUANYLATE_CYCLASE_2"/>
    <property type="match status" value="1"/>
</dbReference>
<dbReference type="Pfam" id="PF00211">
    <property type="entry name" value="Guanylate_cyc"/>
    <property type="match status" value="1"/>
</dbReference>
<feature type="domain" description="Guanylate cyclase" evidence="1">
    <location>
        <begin position="114"/>
        <end position="222"/>
    </location>
</feature>
<dbReference type="GO" id="GO:0009190">
    <property type="term" value="P:cyclic nucleotide biosynthetic process"/>
    <property type="evidence" value="ECO:0007669"/>
    <property type="project" value="InterPro"/>
</dbReference>
<name>A0A498Q6B3_9MYCO</name>